<keyword evidence="2" id="KW-0812">Transmembrane</keyword>
<dbReference type="AlphaFoldDB" id="A0AAT9GHM8"/>
<name>A0AAT9GHM8_9BACT</name>
<keyword evidence="2" id="KW-1133">Transmembrane helix</keyword>
<dbReference type="Pfam" id="PF13568">
    <property type="entry name" value="OMP_b-brl_2"/>
    <property type="match status" value="1"/>
</dbReference>
<evidence type="ECO:0000259" key="3">
    <source>
        <dbReference type="Pfam" id="PF13568"/>
    </source>
</evidence>
<dbReference type="RefSeq" id="WP_353550420.1">
    <property type="nucleotide sequence ID" value="NZ_AP029612.1"/>
</dbReference>
<reference evidence="4" key="1">
    <citation type="submission" date="2024-02" db="EMBL/GenBank/DDBJ databases">
        <title>Sediminibacterium planktonica sp. nov. and Sediminibacterium longus sp. nov., isolated from surface lake and river water.</title>
        <authorList>
            <person name="Watanabe K."/>
            <person name="Takemine S."/>
            <person name="Ishii Y."/>
            <person name="Ogata Y."/>
            <person name="Shindo C."/>
            <person name="Suda W."/>
        </authorList>
    </citation>
    <scope>NUCLEOTIDE SEQUENCE</scope>
    <source>
        <strain evidence="4">KACHI17</strain>
    </source>
</reference>
<dbReference type="EMBL" id="AP029612">
    <property type="protein sequence ID" value="BFG70131.1"/>
    <property type="molecule type" value="Genomic_DNA"/>
</dbReference>
<feature type="region of interest" description="Disordered" evidence="1">
    <location>
        <begin position="86"/>
        <end position="124"/>
    </location>
</feature>
<feature type="compositionally biased region" description="Polar residues" evidence="1">
    <location>
        <begin position="97"/>
        <end position="124"/>
    </location>
</feature>
<keyword evidence="2" id="KW-0472">Membrane</keyword>
<dbReference type="InterPro" id="IPR025665">
    <property type="entry name" value="Beta-barrel_OMP_2"/>
</dbReference>
<evidence type="ECO:0000256" key="1">
    <source>
        <dbReference type="SAM" id="MobiDB-lite"/>
    </source>
</evidence>
<proteinExistence type="predicted"/>
<gene>
    <name evidence="4" type="ORF">KACHI17_10120</name>
</gene>
<sequence length="518" mass="57383">MTDNQFDNFIRAKLHDHSAPVPAGLWDKVNPAKDDKDPKGGFLLPKKILWVWALLLFVGSLTGYLIFSNASSSKDTTVSSAQTVVTTDDHTNEALPHSSTNTETSQRNSIQDQPVQANDLTKENTTIETAADEVIKKVNPVSSMTANNNLAEKNTKGTDLSKTEGSNAGMYEVAVTNNKRKIGPDYIEATPAFIKKSNQQSLKSNNTIAQSISTESDQDNEQISFDIPLTFNSKLEEGNIISLSRFNHTLTGLQKDQISSAYAKKFKNVIVCPPSKGGNTDWFVEVYAAPELAFKSIENVSATPQYLQRKDSSESMRLGYSAGVRIIKPITDNFLVKAGLQYTQINEKFTYRTENEVRTTTVISVRTIIRGPGDTLRIADTSTVQQTGFKNNTIRNRYRSFDIPVTLGYQFGNDDLQFGVNAGVIFNISSWYKGVILDSSMSAVPISKGSNSIYKNNIGLGLYGGFSVLKRLGEDTQLFFEPYFRYNLSGITNEQSSFKQRFSLGGLSIGLRYNLNRK</sequence>
<feature type="domain" description="Outer membrane protein beta-barrel" evidence="3">
    <location>
        <begin position="309"/>
        <end position="491"/>
    </location>
</feature>
<organism evidence="4">
    <name type="scientific">Sediminibacterium sp. KACHI17</name>
    <dbReference type="NCBI Taxonomy" id="1751071"/>
    <lineage>
        <taxon>Bacteria</taxon>
        <taxon>Pseudomonadati</taxon>
        <taxon>Bacteroidota</taxon>
        <taxon>Chitinophagia</taxon>
        <taxon>Chitinophagales</taxon>
        <taxon>Chitinophagaceae</taxon>
        <taxon>Sediminibacterium</taxon>
    </lineage>
</organism>
<evidence type="ECO:0000256" key="2">
    <source>
        <dbReference type="SAM" id="Phobius"/>
    </source>
</evidence>
<feature type="transmembrane region" description="Helical" evidence="2">
    <location>
        <begin position="48"/>
        <end position="67"/>
    </location>
</feature>
<accession>A0AAT9GHM8</accession>
<evidence type="ECO:0000313" key="4">
    <source>
        <dbReference type="EMBL" id="BFG70131.1"/>
    </source>
</evidence>
<protein>
    <recommendedName>
        <fullName evidence="3">Outer membrane protein beta-barrel domain-containing protein</fullName>
    </recommendedName>
</protein>